<gene>
    <name evidence="1" type="ORF">NDU88_006653</name>
</gene>
<reference evidence="1" key="1">
    <citation type="journal article" date="2022" name="bioRxiv">
        <title>Sequencing and chromosome-scale assembly of the giantPleurodeles waltlgenome.</title>
        <authorList>
            <person name="Brown T."/>
            <person name="Elewa A."/>
            <person name="Iarovenko S."/>
            <person name="Subramanian E."/>
            <person name="Araus A.J."/>
            <person name="Petzold A."/>
            <person name="Susuki M."/>
            <person name="Suzuki K.-i.T."/>
            <person name="Hayashi T."/>
            <person name="Toyoda A."/>
            <person name="Oliveira C."/>
            <person name="Osipova E."/>
            <person name="Leigh N.D."/>
            <person name="Simon A."/>
            <person name="Yun M.H."/>
        </authorList>
    </citation>
    <scope>NUCLEOTIDE SEQUENCE</scope>
    <source>
        <strain evidence="1">20211129_DDA</strain>
        <tissue evidence="1">Liver</tissue>
    </source>
</reference>
<organism evidence="1 2">
    <name type="scientific">Pleurodeles waltl</name>
    <name type="common">Iberian ribbed newt</name>
    <dbReference type="NCBI Taxonomy" id="8319"/>
    <lineage>
        <taxon>Eukaryota</taxon>
        <taxon>Metazoa</taxon>
        <taxon>Chordata</taxon>
        <taxon>Craniata</taxon>
        <taxon>Vertebrata</taxon>
        <taxon>Euteleostomi</taxon>
        <taxon>Amphibia</taxon>
        <taxon>Batrachia</taxon>
        <taxon>Caudata</taxon>
        <taxon>Salamandroidea</taxon>
        <taxon>Salamandridae</taxon>
        <taxon>Pleurodelinae</taxon>
        <taxon>Pleurodeles</taxon>
    </lineage>
</organism>
<dbReference type="Proteomes" id="UP001066276">
    <property type="component" value="Chromosome 2_1"/>
</dbReference>
<evidence type="ECO:0000313" key="2">
    <source>
        <dbReference type="Proteomes" id="UP001066276"/>
    </source>
</evidence>
<evidence type="ECO:0000313" key="1">
    <source>
        <dbReference type="EMBL" id="KAJ1202858.1"/>
    </source>
</evidence>
<protein>
    <submittedName>
        <fullName evidence="1">Uncharacterized protein</fullName>
    </submittedName>
</protein>
<keyword evidence="2" id="KW-1185">Reference proteome</keyword>
<comment type="caution">
    <text evidence="1">The sequence shown here is derived from an EMBL/GenBank/DDBJ whole genome shotgun (WGS) entry which is preliminary data.</text>
</comment>
<dbReference type="AlphaFoldDB" id="A0AAV7VNC7"/>
<name>A0AAV7VNC7_PLEWA</name>
<sequence>MADERVQRALLLLEEAGCMDLVKTEALSQFCLARKASQGVAGAGAACARSEQLHYRRFVSFTMGEIPWVSLGRGPEQAKSA</sequence>
<accession>A0AAV7VNC7</accession>
<proteinExistence type="predicted"/>
<dbReference type="EMBL" id="JANPWB010000003">
    <property type="protein sequence ID" value="KAJ1202858.1"/>
    <property type="molecule type" value="Genomic_DNA"/>
</dbReference>